<dbReference type="Proteomes" id="UP000270094">
    <property type="component" value="Unassembled WGS sequence"/>
</dbReference>
<gene>
    <name evidence="1" type="ORF">SVUK_LOCUS20432</name>
</gene>
<evidence type="ECO:0000313" key="2">
    <source>
        <dbReference type="Proteomes" id="UP000270094"/>
    </source>
</evidence>
<reference evidence="1 2" key="1">
    <citation type="submission" date="2018-11" db="EMBL/GenBank/DDBJ databases">
        <authorList>
            <consortium name="Pathogen Informatics"/>
        </authorList>
    </citation>
    <scope>NUCLEOTIDE SEQUENCE [LARGE SCALE GENOMIC DNA]</scope>
</reference>
<organism evidence="1 2">
    <name type="scientific">Strongylus vulgaris</name>
    <name type="common">Blood worm</name>
    <dbReference type="NCBI Taxonomy" id="40348"/>
    <lineage>
        <taxon>Eukaryota</taxon>
        <taxon>Metazoa</taxon>
        <taxon>Ecdysozoa</taxon>
        <taxon>Nematoda</taxon>
        <taxon>Chromadorea</taxon>
        <taxon>Rhabditida</taxon>
        <taxon>Rhabditina</taxon>
        <taxon>Rhabditomorpha</taxon>
        <taxon>Strongyloidea</taxon>
        <taxon>Strongylidae</taxon>
        <taxon>Strongylus</taxon>
    </lineage>
</organism>
<accession>A0A3P7K283</accession>
<proteinExistence type="predicted"/>
<dbReference type="EMBL" id="UYYB01140491">
    <property type="protein sequence ID" value="VDM85434.1"/>
    <property type="molecule type" value="Genomic_DNA"/>
</dbReference>
<evidence type="ECO:0000313" key="1">
    <source>
        <dbReference type="EMBL" id="VDM85434.1"/>
    </source>
</evidence>
<dbReference type="AlphaFoldDB" id="A0A3P7K283"/>
<keyword evidence="2" id="KW-1185">Reference proteome</keyword>
<name>A0A3P7K283_STRVU</name>
<sequence>MYIELNAQCGLRPHQAKRRNSSKYPLGKEFEVIGRRIPEHLLAKQHKLLLAWSEGVSPPIHPAILFTYARFMAHVRSPLRFMAHVRSPLRDAHNASAQLYRQVPVIFGAAGAVPASRLAPPISGSFLAYCQERYKYLEYTLPSPVPQAVQYWNLVKTAKNKSVELSFKWQ</sequence>
<protein>
    <submittedName>
        <fullName evidence="1">Uncharacterized protein</fullName>
    </submittedName>
</protein>